<dbReference type="PROSITE" id="PS51892">
    <property type="entry name" value="SUBTILASE"/>
    <property type="match status" value="1"/>
</dbReference>
<feature type="chain" id="PRO_5038401567" evidence="12">
    <location>
        <begin position="26"/>
        <end position="441"/>
    </location>
</feature>
<sequence length="441" mass="44495">MRYQVRSAARCLGLLLAAAIGTATGALGVAVPGSADVACSTPAEPGQVASQLPPEQLMLGFRRAWPVTIGTGITVAVIGTGVDDDHPQLRGGVGRGLDLVTGSPDGRTDCVSHGTAMASLIAARSAPGTGFVGVAPGATILPVRITERGEMGQAETSLLARAITWAVDHGAKVVNVSLVTPLDTTELRAAVRYASERDVLLVAAAGSRPDGAEDPGSPDLADPPWFPSAYPGVLSVGAVAGDGVRLASSPVSPEVDVVAPGGALVAATRQRGHAIWSGTSVAAALASGVAALIRSAEPGLTAAEVERRMVATANQIPGGTGSGGYTHGMVDPYRAVTETTAAGGTRVLPDLPPRTADLVAERAAARWRSARHSALVIGLCAGLLVLGTVLAVGVRRRRTAGRPRGTGIAGPGWAGPAVEPDLPELTDSYFAVPKPPARTRG</sequence>
<name>A0A7W7SSN0_9ACTN</name>
<dbReference type="InterPro" id="IPR050131">
    <property type="entry name" value="Peptidase_S8_subtilisin-like"/>
</dbReference>
<comment type="caution">
    <text evidence="10">Lacks conserved residue(s) required for the propagation of feature annotation.</text>
</comment>
<dbReference type="SUPFAM" id="SSF52743">
    <property type="entry name" value="Subtilisin-like"/>
    <property type="match status" value="1"/>
</dbReference>
<evidence type="ECO:0000256" key="10">
    <source>
        <dbReference type="PROSITE-ProRule" id="PRU01240"/>
    </source>
</evidence>
<evidence type="ECO:0000256" key="3">
    <source>
        <dbReference type="ARBA" id="ARBA00022475"/>
    </source>
</evidence>
<dbReference type="AlphaFoldDB" id="A0A7W7SSN0"/>
<comment type="similarity">
    <text evidence="2 10">Belongs to the peptidase S8 family.</text>
</comment>
<dbReference type="GO" id="GO:0005886">
    <property type="term" value="C:plasma membrane"/>
    <property type="evidence" value="ECO:0007669"/>
    <property type="project" value="UniProtKB-SubCell"/>
</dbReference>
<evidence type="ECO:0000256" key="7">
    <source>
        <dbReference type="ARBA" id="ARBA00022825"/>
    </source>
</evidence>
<keyword evidence="6" id="KW-0378">Hydrolase</keyword>
<evidence type="ECO:0000313" key="14">
    <source>
        <dbReference type="EMBL" id="MBB4960232.1"/>
    </source>
</evidence>
<keyword evidence="5 11" id="KW-0812">Transmembrane</keyword>
<dbReference type="RefSeq" id="WP_184536043.1">
    <property type="nucleotide sequence ID" value="NZ_JACHJW010000001.1"/>
</dbReference>
<dbReference type="PANTHER" id="PTHR43806">
    <property type="entry name" value="PEPTIDASE S8"/>
    <property type="match status" value="1"/>
</dbReference>
<dbReference type="EMBL" id="JACHJW010000001">
    <property type="protein sequence ID" value="MBB4960232.1"/>
    <property type="molecule type" value="Genomic_DNA"/>
</dbReference>
<organism evidence="14 15">
    <name type="scientific">Micromonospora polyrhachis</name>
    <dbReference type="NCBI Taxonomy" id="1282883"/>
    <lineage>
        <taxon>Bacteria</taxon>
        <taxon>Bacillati</taxon>
        <taxon>Actinomycetota</taxon>
        <taxon>Actinomycetes</taxon>
        <taxon>Micromonosporales</taxon>
        <taxon>Micromonosporaceae</taxon>
        <taxon>Micromonospora</taxon>
    </lineage>
</organism>
<comment type="subcellular location">
    <subcellularLocation>
        <location evidence="1">Cell membrane</location>
        <topology evidence="1">Single-pass membrane protein</topology>
    </subcellularLocation>
</comment>
<dbReference type="NCBIfam" id="TIGR03921">
    <property type="entry name" value="T7SS_mycosin"/>
    <property type="match status" value="1"/>
</dbReference>
<evidence type="ECO:0000313" key="15">
    <source>
        <dbReference type="Proteomes" id="UP000578819"/>
    </source>
</evidence>
<accession>A0A7W7SSN0</accession>
<evidence type="ECO:0000256" key="2">
    <source>
        <dbReference type="ARBA" id="ARBA00011073"/>
    </source>
</evidence>
<evidence type="ECO:0000256" key="9">
    <source>
        <dbReference type="ARBA" id="ARBA00023136"/>
    </source>
</evidence>
<dbReference type="InterPro" id="IPR023834">
    <property type="entry name" value="T7SS_pept_S8A_mycosin"/>
</dbReference>
<keyword evidence="15" id="KW-1185">Reference proteome</keyword>
<dbReference type="InterPro" id="IPR015500">
    <property type="entry name" value="Peptidase_S8_subtilisin-rel"/>
</dbReference>
<protein>
    <submittedName>
        <fullName evidence="14">Type VII secretion-associated serine protease mycosin</fullName>
    </submittedName>
</protein>
<evidence type="ECO:0000256" key="1">
    <source>
        <dbReference type="ARBA" id="ARBA00004162"/>
    </source>
</evidence>
<dbReference type="Proteomes" id="UP000578819">
    <property type="component" value="Unassembled WGS sequence"/>
</dbReference>
<comment type="caution">
    <text evidence="14">The sequence shown here is derived from an EMBL/GenBank/DDBJ whole genome shotgun (WGS) entry which is preliminary data.</text>
</comment>
<keyword evidence="3" id="KW-1003">Cell membrane</keyword>
<dbReference type="PANTHER" id="PTHR43806:SF11">
    <property type="entry name" value="CEREVISIN-RELATED"/>
    <property type="match status" value="1"/>
</dbReference>
<dbReference type="InterPro" id="IPR000209">
    <property type="entry name" value="Peptidase_S8/S53_dom"/>
</dbReference>
<evidence type="ECO:0000256" key="8">
    <source>
        <dbReference type="ARBA" id="ARBA00022989"/>
    </source>
</evidence>
<dbReference type="InterPro" id="IPR036852">
    <property type="entry name" value="Peptidase_S8/S53_dom_sf"/>
</dbReference>
<dbReference type="GO" id="GO:0004252">
    <property type="term" value="F:serine-type endopeptidase activity"/>
    <property type="evidence" value="ECO:0007669"/>
    <property type="project" value="InterPro"/>
</dbReference>
<evidence type="ECO:0000256" key="5">
    <source>
        <dbReference type="ARBA" id="ARBA00022692"/>
    </source>
</evidence>
<feature type="domain" description="Peptidase S8/S53" evidence="13">
    <location>
        <begin position="70"/>
        <end position="315"/>
    </location>
</feature>
<keyword evidence="4 14" id="KW-0645">Protease</keyword>
<reference evidence="14 15" key="1">
    <citation type="submission" date="2020-08" db="EMBL/GenBank/DDBJ databases">
        <title>Sequencing the genomes of 1000 actinobacteria strains.</title>
        <authorList>
            <person name="Klenk H.-P."/>
        </authorList>
    </citation>
    <scope>NUCLEOTIDE SEQUENCE [LARGE SCALE GENOMIC DNA]</scope>
    <source>
        <strain evidence="14 15">DSM 45886</strain>
    </source>
</reference>
<feature type="transmembrane region" description="Helical" evidence="11">
    <location>
        <begin position="374"/>
        <end position="394"/>
    </location>
</feature>
<keyword evidence="12" id="KW-0732">Signal</keyword>
<dbReference type="Pfam" id="PF00082">
    <property type="entry name" value="Peptidase_S8"/>
    <property type="match status" value="1"/>
</dbReference>
<proteinExistence type="inferred from homology"/>
<keyword evidence="8 11" id="KW-1133">Transmembrane helix</keyword>
<evidence type="ECO:0000256" key="6">
    <source>
        <dbReference type="ARBA" id="ARBA00022801"/>
    </source>
</evidence>
<dbReference type="PRINTS" id="PR00723">
    <property type="entry name" value="SUBTILISIN"/>
</dbReference>
<dbReference type="Gene3D" id="3.40.50.200">
    <property type="entry name" value="Peptidase S8/S53 domain"/>
    <property type="match status" value="1"/>
</dbReference>
<evidence type="ECO:0000259" key="13">
    <source>
        <dbReference type="Pfam" id="PF00082"/>
    </source>
</evidence>
<keyword evidence="9 11" id="KW-0472">Membrane</keyword>
<evidence type="ECO:0000256" key="4">
    <source>
        <dbReference type="ARBA" id="ARBA00022670"/>
    </source>
</evidence>
<evidence type="ECO:0000256" key="11">
    <source>
        <dbReference type="SAM" id="Phobius"/>
    </source>
</evidence>
<keyword evidence="7" id="KW-0720">Serine protease</keyword>
<feature type="signal peptide" evidence="12">
    <location>
        <begin position="1"/>
        <end position="25"/>
    </location>
</feature>
<gene>
    <name evidence="14" type="ORF">FHR38_003965</name>
</gene>
<evidence type="ECO:0000256" key="12">
    <source>
        <dbReference type="SAM" id="SignalP"/>
    </source>
</evidence>
<dbReference type="GO" id="GO:0006508">
    <property type="term" value="P:proteolysis"/>
    <property type="evidence" value="ECO:0007669"/>
    <property type="project" value="UniProtKB-KW"/>
</dbReference>